<feature type="transmembrane region" description="Helical" evidence="2">
    <location>
        <begin position="205"/>
        <end position="227"/>
    </location>
</feature>
<keyword evidence="2" id="KW-0812">Transmembrane</keyword>
<evidence type="ECO:0000256" key="2">
    <source>
        <dbReference type="SAM" id="Phobius"/>
    </source>
</evidence>
<proteinExistence type="predicted"/>
<reference evidence="3" key="1">
    <citation type="submission" date="2023-08" db="EMBL/GenBank/DDBJ databases">
        <authorList>
            <person name="Audoor S."/>
            <person name="Bilcke G."/>
        </authorList>
    </citation>
    <scope>NUCLEOTIDE SEQUENCE</scope>
</reference>
<dbReference type="AlphaFoldDB" id="A0AAD2JK05"/>
<dbReference type="Proteomes" id="UP001295423">
    <property type="component" value="Unassembled WGS sequence"/>
</dbReference>
<evidence type="ECO:0000313" key="3">
    <source>
        <dbReference type="EMBL" id="CAJ1956733.1"/>
    </source>
</evidence>
<sequence length="364" mass="40999">MKPTELPTVQANLVHRDDYVAFQFSVLPYENDSTTTATNSYIENRDWMVRWFLQQFLCSQASELLWLANPMDILKTKCRQEAIALDDASSYIILWNEPIVSWYPELLEGHIPYEAWNIQYPLYANRTQNEVTERDVHNESVQDRLQALLNDHIELKHLQLIRGLVSIVGKESETHLLRNLGSHTQAPTVLPQTPPILGAYSPESLVLTGALIALIHTLILLLIHIYFRPCLQERNEMKGFEQRMTKSNHQSLGDHPLPSFLSPSSPGDTRQISLDPRQDNTLLADAPAPSIPSTPMPNDDDSGSFLSLSRSCNSEMGSSNQTYDSANNMTAKEDVEDQSLVTDANLDYTGNFYASDDSATIMSC</sequence>
<feature type="region of interest" description="Disordered" evidence="1">
    <location>
        <begin position="241"/>
        <end position="325"/>
    </location>
</feature>
<comment type="caution">
    <text evidence="3">The sequence shown here is derived from an EMBL/GenBank/DDBJ whole genome shotgun (WGS) entry which is preliminary data.</text>
</comment>
<feature type="compositionally biased region" description="Polar residues" evidence="1">
    <location>
        <begin position="304"/>
        <end position="325"/>
    </location>
</feature>
<gene>
    <name evidence="3" type="ORF">CYCCA115_LOCUS16370</name>
</gene>
<keyword evidence="2" id="KW-1133">Transmembrane helix</keyword>
<organism evidence="3 4">
    <name type="scientific">Cylindrotheca closterium</name>
    <dbReference type="NCBI Taxonomy" id="2856"/>
    <lineage>
        <taxon>Eukaryota</taxon>
        <taxon>Sar</taxon>
        <taxon>Stramenopiles</taxon>
        <taxon>Ochrophyta</taxon>
        <taxon>Bacillariophyta</taxon>
        <taxon>Bacillariophyceae</taxon>
        <taxon>Bacillariophycidae</taxon>
        <taxon>Bacillariales</taxon>
        <taxon>Bacillariaceae</taxon>
        <taxon>Cylindrotheca</taxon>
    </lineage>
</organism>
<feature type="compositionally biased region" description="Low complexity" evidence="1">
    <location>
        <begin position="256"/>
        <end position="266"/>
    </location>
</feature>
<keyword evidence="2" id="KW-0472">Membrane</keyword>
<dbReference type="EMBL" id="CAKOGP040001925">
    <property type="protein sequence ID" value="CAJ1956733.1"/>
    <property type="molecule type" value="Genomic_DNA"/>
</dbReference>
<keyword evidence="4" id="KW-1185">Reference proteome</keyword>
<evidence type="ECO:0000313" key="4">
    <source>
        <dbReference type="Proteomes" id="UP001295423"/>
    </source>
</evidence>
<evidence type="ECO:0000256" key="1">
    <source>
        <dbReference type="SAM" id="MobiDB-lite"/>
    </source>
</evidence>
<name>A0AAD2JK05_9STRA</name>
<protein>
    <submittedName>
        <fullName evidence="3">Uncharacterized protein</fullName>
    </submittedName>
</protein>
<accession>A0AAD2JK05</accession>